<sequence length="444" mass="51756">MNTATGAPPDYFDKNGQNWGFPTYNWEEMSKDNYGWWRARLTQMAKYFTAYRIDHILGFFRIWELPDHAATGLVGKFRPSIPLSQEELLSEGLWDFNRMSQPYIRQEILEEKFGSFWTVIAANFLNEYQKQCYEFKEDCNTEKKIIVKIKTSAEKSLWVEKEDNIRRGLFDLLQNIVLIRDPEDSTKFYPRFNLEDTSSFRDLDEHSKNILRRLYYNYYFVRQENLWRQNALKTLPVLLNSSDMLACGEDLGLIPACVHPVMQELGLIGLRIQRMPSEPNLEFGIPSQYSYMTVCAPSCHDCSTLRAWWEEDEGRRSRFYKTVVGSDEEPPSRCTPEVVHFIVQQHFDAPSMWAIFPLQDLLALKDKYTTRPAPEETINDPTNPKHYWRFRVHVTLESLLNDKDIQATIKDLVTSSGRSFPGKKAEGADESGEKLSKVQLNGKA</sequence>
<dbReference type="Pfam" id="PF02446">
    <property type="entry name" value="Glyco_hydro_77"/>
    <property type="match status" value="1"/>
</dbReference>
<keyword evidence="7" id="KW-0808">Transferase</keyword>
<dbReference type="GO" id="GO:0005737">
    <property type="term" value="C:cytoplasm"/>
    <property type="evidence" value="ECO:0007669"/>
    <property type="project" value="UniProtKB-SubCell"/>
</dbReference>
<comment type="subcellular location">
    <subcellularLocation>
        <location evidence="2">Cytoplasm</location>
    </subcellularLocation>
</comment>
<evidence type="ECO:0000256" key="7">
    <source>
        <dbReference type="ARBA" id="ARBA00022679"/>
    </source>
</evidence>
<dbReference type="PANTHER" id="PTHR32518">
    <property type="match status" value="1"/>
</dbReference>
<comment type="catalytic activity">
    <reaction evidence="1">
        <text>Transfers a segment of a (1-&gt;4)-alpha-D-glucan to a new position in an acceptor, which may be glucose or a (1-&gt;4)-alpha-D-glucan.</text>
        <dbReference type="EC" id="2.4.1.25"/>
    </reaction>
</comment>
<dbReference type="InterPro" id="IPR017853">
    <property type="entry name" value="GH"/>
</dbReference>
<keyword evidence="8" id="KW-0119">Carbohydrate metabolism</keyword>
<evidence type="ECO:0000313" key="12">
    <source>
        <dbReference type="EMBL" id="ACL54411.1"/>
    </source>
</evidence>
<dbReference type="GO" id="GO:0005975">
    <property type="term" value="P:carbohydrate metabolic process"/>
    <property type="evidence" value="ECO:0007669"/>
    <property type="project" value="InterPro"/>
</dbReference>
<evidence type="ECO:0000256" key="6">
    <source>
        <dbReference type="ARBA" id="ARBA00022676"/>
    </source>
</evidence>
<dbReference type="InterPro" id="IPR003385">
    <property type="entry name" value="Glyco_hydro_77"/>
</dbReference>
<evidence type="ECO:0000256" key="4">
    <source>
        <dbReference type="ARBA" id="ARBA00012560"/>
    </source>
</evidence>
<dbReference type="CAZy" id="GH77">
    <property type="family name" value="Glycoside Hydrolase Family 77"/>
</dbReference>
<feature type="region of interest" description="Disordered" evidence="11">
    <location>
        <begin position="415"/>
        <end position="444"/>
    </location>
</feature>
<evidence type="ECO:0000256" key="9">
    <source>
        <dbReference type="ARBA" id="ARBA00031423"/>
    </source>
</evidence>
<dbReference type="SUPFAM" id="SSF51445">
    <property type="entry name" value="(Trans)glycosidases"/>
    <property type="match status" value="1"/>
</dbReference>
<dbReference type="GO" id="GO:0004134">
    <property type="term" value="F:4-alpha-glucanotransferase activity"/>
    <property type="evidence" value="ECO:0007669"/>
    <property type="project" value="UniProtKB-EC"/>
</dbReference>
<organism evidence="12">
    <name type="scientific">Zea mays</name>
    <name type="common">Maize</name>
    <dbReference type="NCBI Taxonomy" id="4577"/>
    <lineage>
        <taxon>Eukaryota</taxon>
        <taxon>Viridiplantae</taxon>
        <taxon>Streptophyta</taxon>
        <taxon>Embryophyta</taxon>
        <taxon>Tracheophyta</taxon>
        <taxon>Spermatophyta</taxon>
        <taxon>Magnoliopsida</taxon>
        <taxon>Liliopsida</taxon>
        <taxon>Poales</taxon>
        <taxon>Poaceae</taxon>
        <taxon>PACMAD clade</taxon>
        <taxon>Panicoideae</taxon>
        <taxon>Andropogonodae</taxon>
        <taxon>Andropogoneae</taxon>
        <taxon>Tripsacinae</taxon>
        <taxon>Zea</taxon>
    </lineage>
</organism>
<dbReference type="ExpressionAtlas" id="B8A2L2">
    <property type="expression patterns" value="baseline and differential"/>
</dbReference>
<protein>
    <recommendedName>
        <fullName evidence="4">4-alpha-glucanotransferase</fullName>
        <ecNumber evidence="4">2.4.1.25</ecNumber>
    </recommendedName>
    <alternativeName>
        <fullName evidence="9">Amylomaltase</fullName>
    </alternativeName>
    <alternativeName>
        <fullName evidence="10">Disproportionating enzyme</fullName>
    </alternativeName>
</protein>
<evidence type="ECO:0000256" key="3">
    <source>
        <dbReference type="ARBA" id="ARBA00005684"/>
    </source>
</evidence>
<accession>B8A2L2</accession>
<dbReference type="EC" id="2.4.1.25" evidence="4"/>
<dbReference type="PANTHER" id="PTHR32518:SF3">
    <property type="entry name" value="4-ALPHA-GLUCANOTRANSFERASE"/>
    <property type="match status" value="1"/>
</dbReference>
<reference evidence="12" key="1">
    <citation type="journal article" date="2009" name="PLoS Genet.">
        <title>Sequencing, mapping, and analysis of 27,455 maize full-length cDNAs.</title>
        <authorList>
            <person name="Soderlund C."/>
            <person name="Descour A."/>
            <person name="Kudrna D."/>
            <person name="Bomhoff M."/>
            <person name="Boyd L."/>
            <person name="Currie J."/>
            <person name="Angelova A."/>
            <person name="Collura K."/>
            <person name="Wissotski M."/>
            <person name="Ashley E."/>
            <person name="Morrow D."/>
            <person name="Fernandes J."/>
            <person name="Walbot V."/>
            <person name="Yu Y."/>
        </authorList>
    </citation>
    <scope>NUCLEOTIDE SEQUENCE</scope>
    <source>
        <strain evidence="12">B73</strain>
    </source>
</reference>
<dbReference type="Gene3D" id="3.20.20.80">
    <property type="entry name" value="Glycosidases"/>
    <property type="match status" value="2"/>
</dbReference>
<comment type="similarity">
    <text evidence="3">Belongs to the disproportionating enzyme family.</text>
</comment>
<evidence type="ECO:0000256" key="1">
    <source>
        <dbReference type="ARBA" id="ARBA00000439"/>
    </source>
</evidence>
<name>B8A2L2_MAIZE</name>
<keyword evidence="5" id="KW-0963">Cytoplasm</keyword>
<evidence type="ECO:0000256" key="11">
    <source>
        <dbReference type="SAM" id="MobiDB-lite"/>
    </source>
</evidence>
<dbReference type="AlphaFoldDB" id="B8A2L2"/>
<evidence type="ECO:0000256" key="10">
    <source>
        <dbReference type="ARBA" id="ARBA00031501"/>
    </source>
</evidence>
<proteinExistence type="evidence at transcript level"/>
<evidence type="ECO:0000256" key="5">
    <source>
        <dbReference type="ARBA" id="ARBA00022490"/>
    </source>
</evidence>
<evidence type="ECO:0000256" key="8">
    <source>
        <dbReference type="ARBA" id="ARBA00023277"/>
    </source>
</evidence>
<dbReference type="EMBL" id="BT055804">
    <property type="protein sequence ID" value="ACL54411.1"/>
    <property type="molecule type" value="mRNA"/>
</dbReference>
<keyword evidence="6" id="KW-0328">Glycosyltransferase</keyword>
<evidence type="ECO:0000256" key="2">
    <source>
        <dbReference type="ARBA" id="ARBA00004496"/>
    </source>
</evidence>
<feature type="compositionally biased region" description="Basic and acidic residues" evidence="11">
    <location>
        <begin position="423"/>
        <end position="436"/>
    </location>
</feature>